<accession>A0A286GW05</accession>
<protein>
    <submittedName>
        <fullName evidence="2">Uncharacterized protein</fullName>
    </submittedName>
</protein>
<keyword evidence="3" id="KW-1185">Reference proteome</keyword>
<dbReference type="RefSeq" id="WP_097132108.1">
    <property type="nucleotide sequence ID" value="NZ_OCNH01000010.1"/>
</dbReference>
<keyword evidence="1" id="KW-0812">Transmembrane</keyword>
<dbReference type="Proteomes" id="UP000219452">
    <property type="component" value="Unassembled WGS sequence"/>
</dbReference>
<evidence type="ECO:0000313" key="3">
    <source>
        <dbReference type="Proteomes" id="UP000219452"/>
    </source>
</evidence>
<sequence>MKREILTTPLKRLRPVYSSVGENIKRYEQVRGLFTPEHSYLFAEPLVTGPARDHLTWFGDYPGQYRTLASLSATERAQMLPVFNEQVNHLFRDIIKYVKRNPGQYDRTQYLTLRRTVESFLEVPSEEHILLFDTPAGPCFVLTNWGFTLDEDNAPHDLIRGLTPFAVTPVVLQATYLSSNMAALNEPLTIEWEGRQLQATTDASGTVTLPEVPYLSEVTVYQIDANGQKANVQQVLVDEREPSVPYPVKLNRLPFPMRFKVINQQGKVVPNHPVRLAYQGLSVLGVSDGNGYLVRDDVFYGEAVQCYDDKVPNAPLAQSHTFSRAQAEYLIPVVIPDPLKPVKRGLGCLGLLGLLLLLLLAGGVAYYFFQKHEKPIISEKSILEEPKENFSVSLSACNGGQTGSNPEYTTTKIMVVTAEYDLVKEEGQFVFDYYTDSYPDKLEVFDGRAEDLDEDSKPLFTYFGSTIYDFKTLDQIHETIKLKSRYITVRATGQSVWDYKVNCPD</sequence>
<evidence type="ECO:0000313" key="2">
    <source>
        <dbReference type="EMBL" id="SOD99718.1"/>
    </source>
</evidence>
<gene>
    <name evidence="2" type="ORF">SAMN06269250_0127</name>
</gene>
<name>A0A286GW05_9BACT</name>
<dbReference type="AlphaFoldDB" id="A0A286GW05"/>
<evidence type="ECO:0000256" key="1">
    <source>
        <dbReference type="SAM" id="Phobius"/>
    </source>
</evidence>
<feature type="transmembrane region" description="Helical" evidence="1">
    <location>
        <begin position="349"/>
        <end position="369"/>
    </location>
</feature>
<organism evidence="2 3">
    <name type="scientific">Spirosoma fluviale</name>
    <dbReference type="NCBI Taxonomy" id="1597977"/>
    <lineage>
        <taxon>Bacteria</taxon>
        <taxon>Pseudomonadati</taxon>
        <taxon>Bacteroidota</taxon>
        <taxon>Cytophagia</taxon>
        <taxon>Cytophagales</taxon>
        <taxon>Cytophagaceae</taxon>
        <taxon>Spirosoma</taxon>
    </lineage>
</organism>
<dbReference type="EMBL" id="OCNH01000010">
    <property type="protein sequence ID" value="SOD99718.1"/>
    <property type="molecule type" value="Genomic_DNA"/>
</dbReference>
<keyword evidence="1" id="KW-1133">Transmembrane helix</keyword>
<proteinExistence type="predicted"/>
<keyword evidence="1" id="KW-0472">Membrane</keyword>
<reference evidence="3" key="1">
    <citation type="submission" date="2017-09" db="EMBL/GenBank/DDBJ databases">
        <authorList>
            <person name="Varghese N."/>
            <person name="Submissions S."/>
        </authorList>
    </citation>
    <scope>NUCLEOTIDE SEQUENCE [LARGE SCALE GENOMIC DNA]</scope>
    <source>
        <strain evidence="3">DSM 29961</strain>
    </source>
</reference>
<dbReference type="OrthoDB" id="907864at2"/>